<dbReference type="EMBL" id="LR796388">
    <property type="protein sequence ID" value="CAB4141339.1"/>
    <property type="molecule type" value="Genomic_DNA"/>
</dbReference>
<gene>
    <name evidence="2" type="ORF">UFOVP410_178</name>
</gene>
<sequence>MTTINTNQAPYFDDFTEGKKFYQILFRPGRAVQARELNQLQTLLKSQLERLGKYTFKDGSVVLNNNSTKNPVNYSNNIPFIKIPVDNFSDTEDKIKLYWLGKVIKNSSGLRAKIKGYKTTDSLNQVRFYLEYLNADTTNGTSTSFSKNQSISTEEVASITTTIVNDEYAIGLSSAVTVDESIYFYNGRFVLVDSQTLFISPASQDINVNSKWNNIPSVSVGLDFVESIVTSSEDDDLLDNATGTPNIGAPGADRLRISANLIQLQISGKNFLETPPQNYVQLVEVNEGRLIDSEVQSNLDQMGAMLATRTYDESGDYTVNPFLLQIKEFLRTSTVNGAHSETEFVYIGASGQVKAKEVAEVRFGMSPGNSFYRTELGGWMPGTSYNDPDDQTSFIQLCDKKLSAVIDPGKAYVRGFERLKTGISIVDFDKARATEFINNRTISTPLGAYVYVKNMYGGVNYTTHDTVDLYDAPIVSRGVLSGNKIGTARVLNIEYYTTDSGFYDSVSAGPDSRIYRMFLFDIQMLADKKFEQVKSFYSNNPTFTCDALLERFPLSGSVSKATRKVVLTGETTNAQKTITAISSTQNLRPGMFVSGTGIPSTFSVTITSIDSATQITISANATASGPTSLTFVSELNSQVGRDEFTIIGSGTLWRNSQTEILKAGDYVEVDTGQSTAKIYTVESNPTSDTILRLNQNISADSWIDGANISYLYTPLRSNSDNSGSGLVYSLPDSPVATIRGATADGQINQNVSDIKYSIRGISNNNGVGISANGSNKIIINPPTGAQFEDFNPLSYAVIILDHATSSKDGLWLQVLPYTNGLPRERTAEIKIANDGSLEIYLNSADANSGNSKFQIEFTLEKNAVERPKQLVRGSFTGVGGAYVSPGGSGAVVATTDVKKISLGKPDVLKITRVVMSPGPSIVPSDLPDNLLPSGHVNITGAYSLDNGQRDYYYDIASANLLIGSRVPTGQVRIEFDYFTHSGQGDYFSVNSYPFFGGTQTNPSITYSDIPTFNSSDGTNYDLANCIDFRPVVNDSGITSSTPFQVILGIPKENFTCDYHYYLGRMDKLFLSGKRDDDNFYVKYGSSSKFPVPPPEPDDGMVIYDLSVAPYTHTKFSVISTLRNNKRYTMKDIGKLESRISSLEYYTSLSLLEKDTNSEEIKDALGRDRFKNGFLVENFKDGTVGSDITSYEFKSTIDSDSGLVRPLVVEDSVRLFEKALLSSDPAAARTNLYEYQKTGDLFTLPYTKVVMAQQLKASKTLNVNPYQVFVYIGNVSITPWTDEWRETSIVEPVNITDSRAYDAARKTFEGGSLSADGQKITRIDYTVTRKEWTGVDISKPRYTGKKLLKFAGAGTLRHIAQELAKKSGKPWETEYRQLKTLPTVMVPYGLGWANEGQPVPITLDTPQEGDKNRRNWMTQEFETVSTMKGREITEAFGETFEDKGWDTISLGSKIIGTSLVQYMRSKEINFTGKAFMPQVRVYPFFNGVNVSAHCKPTGGSYGDPLICDERGRVSGIFKIPDPKTNSLRFETGDKMFRLTTSSINSINPAPDSAGEARYTARGWIDISQETTQSTRLFTISNTTTRLSSKPISEVISRDLTYVDCPHDPIAQSFWVEDSGGCFMTHIDVYFESKPWETLPNGQVNPDQPPVTLQIRELGDQGYPSNRVLPFGEVVKEAAEVVVNKIDTNAGTITVYGYRGTDTSNISATPDITGPWRNGEFTSENSSNPEVVISTVPFVYGTDPSPHMVPTRFTFASPIYLRQKGFYCFVLIANGIEYKVWISESGPDTDSDPTEPSNNVEIGTRREITTDPYLPGNIFKSQQGITWNAYQRQDMKFKIWKARFDTSKKGEVYFVNEELPKEKLTTDPFNFSSGSTLVRVTHPGHGHTTARVSPLVGSASKVVFSPEYNAIIDGLTSFSNNITIQADSNLVGILTSGSFILNPNSGEQRRVSSVTSSTIVLDRAFEISQLSSSDEVSITTYSVPSGNNLAGIPADCIYDYRGFDVQNTELDSYIIDLSTRLDSIVNPVTKTATTSANTLTLSAGQNTSGLEIGMVVSGTGITEANGIIYITNITQPSTITLSRNVDSNQGTSAAFQFTLKPIASGFFGGNKVISTDNKRFEELNLITTPLVVNEDTTILWNMTTTSSCGVNDSTTSTYQVQPGINFLPNDDVVFNNPMMVCSYINELPSPSGPSTVTSNLFGDRKSLQIKAVLKSSNPNLSPIVDSSRMTAFLTSNRLDDPKGVLQSSGDYVINSVFDNYVVLPTTANSFPVVTAADIANKLRFSSSSTTATGKVSSGTTGGITNTRTIVYYGSPAASTKFLSEISVGDIIKTSQNETRRVVNVVSDTELTVDTPITLSFSNADLYISPPNLTIKTADVDIAKHLSNLDVGKYLTITGATGTRNFSDAKILKVDYTPNNTVNDSELTAALPNSGTPKPKLLEITVDYKCIQPAGIESSTGVKVLQKDRFVDEIAPVGGSCGSKFVSKKLTLARPSNALKIIFDAYRDQTCNIDLYYRLETGSTGKSLDTVNWTKADFNVELNGVLVTAIPSPNEYLEYSSTINNLPAFTAAQVKIVMRGGNPARSIRIRNFRMIALDD</sequence>
<evidence type="ECO:0000259" key="1">
    <source>
        <dbReference type="Pfam" id="PF16075"/>
    </source>
</evidence>
<dbReference type="Pfam" id="PF16075">
    <property type="entry name" value="DUF4815"/>
    <property type="match status" value="3"/>
</dbReference>
<name>A0A6J5MC43_9CAUD</name>
<feature type="domain" description="DUF4815" evidence="1">
    <location>
        <begin position="10"/>
        <end position="62"/>
    </location>
</feature>
<organism evidence="2">
    <name type="scientific">uncultured Caudovirales phage</name>
    <dbReference type="NCBI Taxonomy" id="2100421"/>
    <lineage>
        <taxon>Viruses</taxon>
        <taxon>Duplodnaviria</taxon>
        <taxon>Heunggongvirae</taxon>
        <taxon>Uroviricota</taxon>
        <taxon>Caudoviricetes</taxon>
        <taxon>Peduoviridae</taxon>
        <taxon>Maltschvirus</taxon>
        <taxon>Maltschvirus maltsch</taxon>
    </lineage>
</organism>
<dbReference type="InterPro" id="IPR032096">
    <property type="entry name" value="DUF4815"/>
</dbReference>
<evidence type="ECO:0000313" key="2">
    <source>
        <dbReference type="EMBL" id="CAB4141339.1"/>
    </source>
</evidence>
<reference evidence="2" key="1">
    <citation type="submission" date="2020-04" db="EMBL/GenBank/DDBJ databases">
        <authorList>
            <person name="Chiriac C."/>
            <person name="Salcher M."/>
            <person name="Ghai R."/>
            <person name="Kavagutti S V."/>
        </authorList>
    </citation>
    <scope>NUCLEOTIDE SEQUENCE</scope>
</reference>
<feature type="domain" description="DUF4815" evidence="1">
    <location>
        <begin position="144"/>
        <end position="327"/>
    </location>
</feature>
<protein>
    <recommendedName>
        <fullName evidence="1">DUF4815 domain-containing protein</fullName>
    </recommendedName>
</protein>
<accession>A0A6J5MC43</accession>
<proteinExistence type="predicted"/>
<feature type="domain" description="DUF4815" evidence="1">
    <location>
        <begin position="1037"/>
        <end position="1287"/>
    </location>
</feature>